<dbReference type="STRING" id="1317124.DW2_06868"/>
<name>A0A085TY67_9RHOB</name>
<dbReference type="RefSeq" id="WP_038144849.1">
    <property type="nucleotide sequence ID" value="NZ_AQRC01000004.1"/>
</dbReference>
<dbReference type="Proteomes" id="UP000028607">
    <property type="component" value="Unassembled WGS sequence"/>
</dbReference>
<dbReference type="Pfam" id="PF02050">
    <property type="entry name" value="FliJ"/>
    <property type="match status" value="1"/>
</dbReference>
<protein>
    <submittedName>
        <fullName evidence="2">Uncharacterized protein</fullName>
    </submittedName>
</protein>
<sequence>MARDRIAALDVIGRLRRRELEEQAAELATLNAQVARLEGERDTLVARARDELHVTSLETAPYAAGFREAVRETVSWLDTEIGALNQRRQPLEDRMRALFQDAKTYDKLLEQARAKKAADLARREQAQIEERTLQRWLRDRDDPE</sequence>
<dbReference type="AlphaFoldDB" id="A0A085TY67"/>
<gene>
    <name evidence="2" type="ORF">DW2_06868</name>
</gene>
<dbReference type="InterPro" id="IPR012823">
    <property type="entry name" value="Flagell_FliJ"/>
</dbReference>
<dbReference type="GO" id="GO:0071973">
    <property type="term" value="P:bacterial-type flagellum-dependent cell motility"/>
    <property type="evidence" value="ECO:0007669"/>
    <property type="project" value="InterPro"/>
</dbReference>
<keyword evidence="1" id="KW-0175">Coiled coil</keyword>
<dbReference type="OrthoDB" id="7870292at2"/>
<dbReference type="GO" id="GO:0009288">
    <property type="term" value="C:bacterial-type flagellum"/>
    <property type="evidence" value="ECO:0007669"/>
    <property type="project" value="InterPro"/>
</dbReference>
<dbReference type="EMBL" id="AQRC01000004">
    <property type="protein sequence ID" value="KFE35664.1"/>
    <property type="molecule type" value="Genomic_DNA"/>
</dbReference>
<reference evidence="2 3" key="2">
    <citation type="journal article" date="2015" name="Antonie Van Leeuwenhoek">
        <title>Thioclava indica sp. nov., isolated from surface seawater of the Indian Ocean.</title>
        <authorList>
            <person name="Liu Y."/>
            <person name="Lai Q."/>
            <person name="Du J."/>
            <person name="Xu H."/>
            <person name="Jiang L."/>
            <person name="Shao Z."/>
        </authorList>
    </citation>
    <scope>NUCLEOTIDE SEQUENCE [LARGE SCALE GENOMIC DNA]</scope>
    <source>
        <strain evidence="2 3">13D2W-2</strain>
    </source>
</reference>
<evidence type="ECO:0000256" key="1">
    <source>
        <dbReference type="SAM" id="Coils"/>
    </source>
</evidence>
<accession>A0A085TY67</accession>
<reference evidence="3" key="1">
    <citation type="submission" date="2013-04" db="EMBL/GenBank/DDBJ databases">
        <title>Thioclava sp. 13D2W-2 Genome Sequencing.</title>
        <authorList>
            <person name="Lai Q."/>
            <person name="Li G."/>
            <person name="Shao Z."/>
        </authorList>
    </citation>
    <scope>NUCLEOTIDE SEQUENCE [LARGE SCALE GENOMIC DNA]</scope>
    <source>
        <strain evidence="3">13D2W-2</strain>
    </source>
</reference>
<evidence type="ECO:0000313" key="2">
    <source>
        <dbReference type="EMBL" id="KFE35664.1"/>
    </source>
</evidence>
<evidence type="ECO:0000313" key="3">
    <source>
        <dbReference type="Proteomes" id="UP000028607"/>
    </source>
</evidence>
<comment type="caution">
    <text evidence="2">The sequence shown here is derived from an EMBL/GenBank/DDBJ whole genome shotgun (WGS) entry which is preliminary data.</text>
</comment>
<proteinExistence type="predicted"/>
<organism evidence="2 3">
    <name type="scientific">Thioclava atlantica</name>
    <dbReference type="NCBI Taxonomy" id="1317124"/>
    <lineage>
        <taxon>Bacteria</taxon>
        <taxon>Pseudomonadati</taxon>
        <taxon>Pseudomonadota</taxon>
        <taxon>Alphaproteobacteria</taxon>
        <taxon>Rhodobacterales</taxon>
        <taxon>Paracoccaceae</taxon>
        <taxon>Thioclava</taxon>
    </lineage>
</organism>
<dbReference type="PATRIC" id="fig|1317124.6.peg.1392"/>
<keyword evidence="3" id="KW-1185">Reference proteome</keyword>
<feature type="coiled-coil region" evidence="1">
    <location>
        <begin position="17"/>
        <end position="47"/>
    </location>
</feature>